<dbReference type="SMART" id="SM00173">
    <property type="entry name" value="RAS"/>
    <property type="match status" value="1"/>
</dbReference>
<dbReference type="InterPro" id="IPR050227">
    <property type="entry name" value="Rab"/>
</dbReference>
<name>X1SFF1_9ZZZZ</name>
<dbReference type="FunFam" id="3.40.50.300:FF:001447">
    <property type="entry name" value="Ras-related protein Rab-1B"/>
    <property type="match status" value="1"/>
</dbReference>
<sequence>MKEPGSETHPLKFKVPIFGDGGVGKTTLTHRFLNGVFKETYQLTIGMDFYIKKLELDGKKISLQIWDFAGEKKFRFLLPGAVMGANGIIFVYDITRYVTFKNLTEWLTVYNEANEIHDQKLPILLVGSKLDL</sequence>
<dbReference type="InterPro" id="IPR001806">
    <property type="entry name" value="Small_GTPase"/>
</dbReference>
<evidence type="ECO:0000256" key="1">
    <source>
        <dbReference type="ARBA" id="ARBA00022741"/>
    </source>
</evidence>
<accession>X1SFF1</accession>
<dbReference type="SUPFAM" id="SSF52540">
    <property type="entry name" value="P-loop containing nucleoside triphosphate hydrolases"/>
    <property type="match status" value="1"/>
</dbReference>
<keyword evidence="1" id="KW-0547">Nucleotide-binding</keyword>
<dbReference type="AlphaFoldDB" id="X1SFF1"/>
<protein>
    <recommendedName>
        <fullName evidence="4">GTP-binding protein</fullName>
    </recommendedName>
</protein>
<dbReference type="PANTHER" id="PTHR47977">
    <property type="entry name" value="RAS-RELATED PROTEIN RAB"/>
    <property type="match status" value="1"/>
</dbReference>
<evidence type="ECO:0000313" key="3">
    <source>
        <dbReference type="EMBL" id="GAI66479.1"/>
    </source>
</evidence>
<gene>
    <name evidence="3" type="ORF">S12H4_10909</name>
</gene>
<dbReference type="CDD" id="cd00154">
    <property type="entry name" value="Rab"/>
    <property type="match status" value="1"/>
</dbReference>
<dbReference type="PROSITE" id="PS51419">
    <property type="entry name" value="RAB"/>
    <property type="match status" value="1"/>
</dbReference>
<keyword evidence="2" id="KW-0342">GTP-binding</keyword>
<dbReference type="PRINTS" id="PR00449">
    <property type="entry name" value="RASTRNSFRMNG"/>
</dbReference>
<dbReference type="EMBL" id="BARW01004778">
    <property type="protein sequence ID" value="GAI66479.1"/>
    <property type="molecule type" value="Genomic_DNA"/>
</dbReference>
<organism evidence="3">
    <name type="scientific">marine sediment metagenome</name>
    <dbReference type="NCBI Taxonomy" id="412755"/>
    <lineage>
        <taxon>unclassified sequences</taxon>
        <taxon>metagenomes</taxon>
        <taxon>ecological metagenomes</taxon>
    </lineage>
</organism>
<evidence type="ECO:0000256" key="2">
    <source>
        <dbReference type="ARBA" id="ARBA00023134"/>
    </source>
</evidence>
<dbReference type="NCBIfam" id="TIGR00231">
    <property type="entry name" value="small_GTP"/>
    <property type="match status" value="1"/>
</dbReference>
<dbReference type="PROSITE" id="PS51421">
    <property type="entry name" value="RAS"/>
    <property type="match status" value="1"/>
</dbReference>
<proteinExistence type="predicted"/>
<dbReference type="Gene3D" id="3.40.50.300">
    <property type="entry name" value="P-loop containing nucleotide triphosphate hydrolases"/>
    <property type="match status" value="1"/>
</dbReference>
<comment type="caution">
    <text evidence="3">The sequence shown here is derived from an EMBL/GenBank/DDBJ whole genome shotgun (WGS) entry which is preliminary data.</text>
</comment>
<feature type="non-terminal residue" evidence="3">
    <location>
        <position position="132"/>
    </location>
</feature>
<evidence type="ECO:0008006" key="4">
    <source>
        <dbReference type="Google" id="ProtNLM"/>
    </source>
</evidence>
<dbReference type="GO" id="GO:0005525">
    <property type="term" value="F:GTP binding"/>
    <property type="evidence" value="ECO:0007669"/>
    <property type="project" value="UniProtKB-KW"/>
</dbReference>
<dbReference type="Pfam" id="PF00071">
    <property type="entry name" value="Ras"/>
    <property type="match status" value="1"/>
</dbReference>
<dbReference type="InterPro" id="IPR027417">
    <property type="entry name" value="P-loop_NTPase"/>
</dbReference>
<dbReference type="InterPro" id="IPR005225">
    <property type="entry name" value="Small_GTP-bd"/>
</dbReference>
<dbReference type="GO" id="GO:0003924">
    <property type="term" value="F:GTPase activity"/>
    <property type="evidence" value="ECO:0007669"/>
    <property type="project" value="InterPro"/>
</dbReference>
<reference evidence="3" key="1">
    <citation type="journal article" date="2014" name="Front. Microbiol.">
        <title>High frequency of phylogenetically diverse reductive dehalogenase-homologous genes in deep subseafloor sedimentary metagenomes.</title>
        <authorList>
            <person name="Kawai M."/>
            <person name="Futagami T."/>
            <person name="Toyoda A."/>
            <person name="Takaki Y."/>
            <person name="Nishi S."/>
            <person name="Hori S."/>
            <person name="Arai W."/>
            <person name="Tsubouchi T."/>
            <person name="Morono Y."/>
            <person name="Uchiyama I."/>
            <person name="Ito T."/>
            <person name="Fujiyama A."/>
            <person name="Inagaki F."/>
            <person name="Takami H."/>
        </authorList>
    </citation>
    <scope>NUCLEOTIDE SEQUENCE</scope>
    <source>
        <strain evidence="3">Expedition CK06-06</strain>
    </source>
</reference>
<dbReference type="SMART" id="SM00175">
    <property type="entry name" value="RAB"/>
    <property type="match status" value="1"/>
</dbReference>